<feature type="region of interest" description="Disordered" evidence="1">
    <location>
        <begin position="1"/>
        <end position="77"/>
    </location>
</feature>
<dbReference type="OrthoDB" id="4583599at2759"/>
<feature type="region of interest" description="Disordered" evidence="1">
    <location>
        <begin position="334"/>
        <end position="355"/>
    </location>
</feature>
<feature type="region of interest" description="Disordered" evidence="1">
    <location>
        <begin position="493"/>
        <end position="529"/>
    </location>
</feature>
<organism evidence="2 3">
    <name type="scientific">Chaetomium globosum (strain ATCC 6205 / CBS 148.51 / DSM 1962 / NBRC 6347 / NRRL 1970)</name>
    <name type="common">Soil fungus</name>
    <dbReference type="NCBI Taxonomy" id="306901"/>
    <lineage>
        <taxon>Eukaryota</taxon>
        <taxon>Fungi</taxon>
        <taxon>Dikarya</taxon>
        <taxon>Ascomycota</taxon>
        <taxon>Pezizomycotina</taxon>
        <taxon>Sordariomycetes</taxon>
        <taxon>Sordariomycetidae</taxon>
        <taxon>Sordariales</taxon>
        <taxon>Chaetomiaceae</taxon>
        <taxon>Chaetomium</taxon>
    </lineage>
</organism>
<dbReference type="InParanoid" id="Q2GYM3"/>
<dbReference type="HOGENOM" id="CLU_491756_0_0_1"/>
<feature type="compositionally biased region" description="Low complexity" evidence="1">
    <location>
        <begin position="344"/>
        <end position="355"/>
    </location>
</feature>
<sequence>MSYSSGRPLSSSWAAQHPNQWDHRKAIQSSGVDPLFNHPNNILHSTPPHGDGLPAYADPSESLHDTPKPNPPTEKMGAASKALTGVRLLRETIEAEFQRLNDVSSKSTSPATRRLRCHFRNSKELAHDGMLVCRDLSEGLPPVTLEEVFAVACVSHAMSQILVGQKRMEETQVLSGLQQWKEGIENLHERSDFDALASEMWPSSYTSSTRPEQFAPGPYFMEGIDLPEGQDNTLHLPPGAAAMGQVSQDAFPADDTRPPATALGGNTLELWANCTPGAYGFSHLRHVDGGYSYVPRNDIDPRELSKFCPPDQPIPGYNPPPFYHSPWEGWPPAPAHPSPRCQTPMPSLPSTSSPSCSRRLYRFPVTDEVSDCKATNLRNTITFLAVEVFASDSGQGFYLLSGSGMTAARSRTGSGGANERSKVERRLRREFFDPLKKTGADDDEFLALLAVAKKFVVLGLFGTKVEVQDYLVAISKPKFIRWIFGESSDSMKACDNKPTHQRGPGQQSKRREPPERHVDENGPAKKKQRVYRCEECGHEFGYFCDGENGISELE</sequence>
<dbReference type="EMBL" id="CH408033">
    <property type="protein sequence ID" value="EAQ85678.1"/>
    <property type="molecule type" value="Genomic_DNA"/>
</dbReference>
<dbReference type="OMA" id="CLAWSQE"/>
<evidence type="ECO:0000313" key="3">
    <source>
        <dbReference type="Proteomes" id="UP000001056"/>
    </source>
</evidence>
<dbReference type="VEuPathDB" id="FungiDB:CHGG_06931"/>
<accession>Q2GYM3</accession>
<evidence type="ECO:0000313" key="2">
    <source>
        <dbReference type="EMBL" id="EAQ85678.1"/>
    </source>
</evidence>
<feature type="compositionally biased region" description="Polar residues" evidence="1">
    <location>
        <begin position="1"/>
        <end position="19"/>
    </location>
</feature>
<proteinExistence type="predicted"/>
<dbReference type="eggNOG" id="ENOG502T4TM">
    <property type="taxonomic scope" value="Eukaryota"/>
</dbReference>
<dbReference type="AlphaFoldDB" id="Q2GYM3"/>
<protein>
    <submittedName>
        <fullName evidence="2">Uncharacterized protein</fullName>
    </submittedName>
</protein>
<evidence type="ECO:0000256" key="1">
    <source>
        <dbReference type="SAM" id="MobiDB-lite"/>
    </source>
</evidence>
<feature type="compositionally biased region" description="Basic and acidic residues" evidence="1">
    <location>
        <begin position="509"/>
        <end position="523"/>
    </location>
</feature>
<dbReference type="RefSeq" id="XP_001224587.1">
    <property type="nucleotide sequence ID" value="XM_001224586.1"/>
</dbReference>
<reference evidence="3" key="1">
    <citation type="journal article" date="2015" name="Genome Announc.">
        <title>Draft genome sequence of the cellulolytic fungus Chaetomium globosum.</title>
        <authorList>
            <person name="Cuomo C.A."/>
            <person name="Untereiner W.A."/>
            <person name="Ma L.-J."/>
            <person name="Grabherr M."/>
            <person name="Birren B.W."/>
        </authorList>
    </citation>
    <scope>NUCLEOTIDE SEQUENCE [LARGE SCALE GENOMIC DNA]</scope>
    <source>
        <strain evidence="3">ATCC 6205 / CBS 148.51 / DSM 1962 / NBRC 6347 / NRRL 1970</strain>
    </source>
</reference>
<name>Q2GYM3_CHAGB</name>
<dbReference type="Proteomes" id="UP000001056">
    <property type="component" value="Unassembled WGS sequence"/>
</dbReference>
<keyword evidence="3" id="KW-1185">Reference proteome</keyword>
<gene>
    <name evidence="2" type="ORF">CHGG_06931</name>
</gene>
<dbReference type="GeneID" id="4394215"/>